<dbReference type="RefSeq" id="WP_376868871.1">
    <property type="nucleotide sequence ID" value="NZ_JBHRUV010000047.1"/>
</dbReference>
<keyword evidence="2" id="KW-1185">Reference proteome</keyword>
<dbReference type="Gene3D" id="1.20.910.10">
    <property type="entry name" value="Heme oxygenase-like"/>
    <property type="match status" value="1"/>
</dbReference>
<accession>A0ABV7LFW6</accession>
<reference evidence="2" key="1">
    <citation type="journal article" date="2019" name="Int. J. Syst. Evol. Microbiol.">
        <title>The Global Catalogue of Microorganisms (GCM) 10K type strain sequencing project: providing services to taxonomists for standard genome sequencing and annotation.</title>
        <authorList>
            <consortium name="The Broad Institute Genomics Platform"/>
            <consortium name="The Broad Institute Genome Sequencing Center for Infectious Disease"/>
            <person name="Wu L."/>
            <person name="Ma J."/>
        </authorList>
    </citation>
    <scope>NUCLEOTIDE SEQUENCE [LARGE SCALE GENOMIC DNA]</scope>
    <source>
        <strain evidence="2">CCM 7941</strain>
    </source>
</reference>
<evidence type="ECO:0000313" key="2">
    <source>
        <dbReference type="Proteomes" id="UP001595536"/>
    </source>
</evidence>
<name>A0ABV7LFW6_9HYPH</name>
<sequence length="188" mass="19916">MTDGTMTLLAGRPQSLRHLLRAATAADHARVDAGAARHDLSTRDGYRAFLLWQARVLPGFEALFDAAPGAPPDWPERRRAPALRADLAALGAAMPAPAPVPALEGPAARLGALYVLEGSRLGGLMLARTVRSAWPDAPLSFLEHGATARLWPRFTAWLDAHALSPAEQQAMTRGARAAFAAFLAALDG</sequence>
<evidence type="ECO:0000313" key="1">
    <source>
        <dbReference type="EMBL" id="MFC3266649.1"/>
    </source>
</evidence>
<protein>
    <submittedName>
        <fullName evidence="1">Biliverdin-producing heme oxygenase</fullName>
    </submittedName>
</protein>
<dbReference type="InterPro" id="IPR016084">
    <property type="entry name" value="Haem_Oase-like_multi-hlx"/>
</dbReference>
<dbReference type="EMBL" id="JBHRUV010000047">
    <property type="protein sequence ID" value="MFC3266649.1"/>
    <property type="molecule type" value="Genomic_DNA"/>
</dbReference>
<comment type="caution">
    <text evidence="1">The sequence shown here is derived from an EMBL/GenBank/DDBJ whole genome shotgun (WGS) entry which is preliminary data.</text>
</comment>
<gene>
    <name evidence="1" type="ORF">ACFOEX_09825</name>
</gene>
<dbReference type="SUPFAM" id="SSF48613">
    <property type="entry name" value="Heme oxygenase-like"/>
    <property type="match status" value="1"/>
</dbReference>
<organism evidence="1 2">
    <name type="scientific">Camelimonas abortus</name>
    <dbReference type="NCBI Taxonomy" id="1017184"/>
    <lineage>
        <taxon>Bacteria</taxon>
        <taxon>Pseudomonadati</taxon>
        <taxon>Pseudomonadota</taxon>
        <taxon>Alphaproteobacteria</taxon>
        <taxon>Hyphomicrobiales</taxon>
        <taxon>Chelatococcaceae</taxon>
        <taxon>Camelimonas</taxon>
    </lineage>
</organism>
<proteinExistence type="predicted"/>
<dbReference type="Proteomes" id="UP001595536">
    <property type="component" value="Unassembled WGS sequence"/>
</dbReference>
<dbReference type="CDD" id="cd19166">
    <property type="entry name" value="HemeO-bac"/>
    <property type="match status" value="1"/>
</dbReference>